<protein>
    <submittedName>
        <fullName evidence="2">Uncharacterized protein</fullName>
    </submittedName>
</protein>
<evidence type="ECO:0000313" key="3">
    <source>
        <dbReference type="Proteomes" id="UP001501414"/>
    </source>
</evidence>
<organism evidence="2 3">
    <name type="scientific">Pseudonocardia kongjuensis</name>
    <dbReference type="NCBI Taxonomy" id="102227"/>
    <lineage>
        <taxon>Bacteria</taxon>
        <taxon>Bacillati</taxon>
        <taxon>Actinomycetota</taxon>
        <taxon>Actinomycetes</taxon>
        <taxon>Pseudonocardiales</taxon>
        <taxon>Pseudonocardiaceae</taxon>
        <taxon>Pseudonocardia</taxon>
    </lineage>
</organism>
<reference evidence="3" key="1">
    <citation type="journal article" date="2019" name="Int. J. Syst. Evol. Microbiol.">
        <title>The Global Catalogue of Microorganisms (GCM) 10K type strain sequencing project: providing services to taxonomists for standard genome sequencing and annotation.</title>
        <authorList>
            <consortium name="The Broad Institute Genomics Platform"/>
            <consortium name="The Broad Institute Genome Sequencing Center for Infectious Disease"/>
            <person name="Wu L."/>
            <person name="Ma J."/>
        </authorList>
    </citation>
    <scope>NUCLEOTIDE SEQUENCE [LARGE SCALE GENOMIC DNA]</scope>
    <source>
        <strain evidence="3">JCM 11896</strain>
    </source>
</reference>
<evidence type="ECO:0000256" key="1">
    <source>
        <dbReference type="SAM" id="MobiDB-lite"/>
    </source>
</evidence>
<keyword evidence="3" id="KW-1185">Reference proteome</keyword>
<dbReference type="Proteomes" id="UP001501414">
    <property type="component" value="Unassembled WGS sequence"/>
</dbReference>
<dbReference type="EMBL" id="BAAAJK010000048">
    <property type="protein sequence ID" value="GAA1399679.1"/>
    <property type="molecule type" value="Genomic_DNA"/>
</dbReference>
<feature type="region of interest" description="Disordered" evidence="1">
    <location>
        <begin position="1"/>
        <end position="91"/>
    </location>
</feature>
<name>A0ABP4IUS4_9PSEU</name>
<feature type="compositionally biased region" description="Low complexity" evidence="1">
    <location>
        <begin position="27"/>
        <end position="38"/>
    </location>
</feature>
<gene>
    <name evidence="2" type="ORF">GCM10009613_55640</name>
</gene>
<accession>A0ABP4IUS4</accession>
<evidence type="ECO:0000313" key="2">
    <source>
        <dbReference type="EMBL" id="GAA1399679.1"/>
    </source>
</evidence>
<sequence length="110" mass="10886">MGTDPPEGTRIAFQDDDGVTAGEQLLGDGATDPATGAGDHVGPDHAADPLATPGPNPKAFPRIPGSDGNGRRLPGFSPQGHESGGTNRGHSAVAEGALVLLTAVPASVDE</sequence>
<proteinExistence type="predicted"/>
<comment type="caution">
    <text evidence="2">The sequence shown here is derived from an EMBL/GenBank/DDBJ whole genome shotgun (WGS) entry which is preliminary data.</text>
</comment>